<feature type="transmembrane region" description="Helical" evidence="2">
    <location>
        <begin position="179"/>
        <end position="197"/>
    </location>
</feature>
<name>A0A9P9AN77_9HYPO</name>
<feature type="transmembrane region" description="Helical" evidence="2">
    <location>
        <begin position="670"/>
        <end position="693"/>
    </location>
</feature>
<organism evidence="3 4">
    <name type="scientific">Thelonectria olida</name>
    <dbReference type="NCBI Taxonomy" id="1576542"/>
    <lineage>
        <taxon>Eukaryota</taxon>
        <taxon>Fungi</taxon>
        <taxon>Dikarya</taxon>
        <taxon>Ascomycota</taxon>
        <taxon>Pezizomycotina</taxon>
        <taxon>Sordariomycetes</taxon>
        <taxon>Hypocreomycetidae</taxon>
        <taxon>Hypocreales</taxon>
        <taxon>Nectriaceae</taxon>
        <taxon>Thelonectria</taxon>
    </lineage>
</organism>
<keyword evidence="4" id="KW-1185">Reference proteome</keyword>
<evidence type="ECO:0000256" key="1">
    <source>
        <dbReference type="SAM" id="MobiDB-lite"/>
    </source>
</evidence>
<dbReference type="PANTHER" id="PTHR35041:SF3">
    <property type="entry name" value="FORMYLMETHIONINE DEFORMYLASE-LIKE PROTEIN"/>
    <property type="match status" value="1"/>
</dbReference>
<dbReference type="PANTHER" id="PTHR35041">
    <property type="entry name" value="MEDIATOR OF RNA POLYMERASE II TRANSCRIPTION SUBUNIT 1"/>
    <property type="match status" value="1"/>
</dbReference>
<evidence type="ECO:0000313" key="4">
    <source>
        <dbReference type="Proteomes" id="UP000777438"/>
    </source>
</evidence>
<comment type="caution">
    <text evidence="3">The sequence shown here is derived from an EMBL/GenBank/DDBJ whole genome shotgun (WGS) entry which is preliminary data.</text>
</comment>
<keyword evidence="2" id="KW-0812">Transmembrane</keyword>
<accession>A0A9P9AN77</accession>
<sequence length="787" mass="87525">MNTGSEVSREGSRDGQPLNGYSHPAGLPPGFAPITSPETPATPFTGRGSSAFLLQSPSQSSESASTYASPGDPYKLSPTIWAPTAHGIDAQTNHPGSGVVEQSELIKGPGLNISSTSLPPNKPRPSRASWLRAICLGKWSMVLLLILGVGLAIGHHFFFQSLNGKEATNQMRYTRLGSIFSISAKSCLVVATILAYHQRAWMVVQQKVHSVRAVDTLFGAAENFMHLLSLTMLRNDLACLILALFVWTSPLIIIFSADTLSIELMTRSENATCPSIRTLNFNHEGGNDWAKPRIPANQSRIALSVSTWNATRTYAERNESDPNFWDYWTASSKQFSTVASTSLWGKRPMMYEKASSEVCGTGWNCSATISFVAPGYKCEELGRGRGSTIKELDGRKPPFNFSQLAPEGPHSYFVHASEGAYPPQYLLGVEIGGMPNKTYKEPYPKILGAFRTDPVIWVGYTEVNNVLDEPPTIDNTTGWKDTSTPVMFGCVHHRTNYTIKFNWIAGGGQTYEVLDREYLNKTIDTRYLRNNQTRDARTYDITHATPESNYILPQNRWQYRVTAAYYSMGARLREMINGTVAIQGQIANTEAINTRLIDPHYSLPVKNLQEKLGNMYEDLIVSLINNPQFMVVSWASNSSLMTGVATGSEVTDRPCQREVTTNCFIYHKDALWAVYSASIAITLIGVILGFLAATRDDRDGELREMAFSEIVSATRGRDLDEVRWDQHMDKSKVKVLYKERPGDETDKFILVDGAEQVEKAYKTKAGRGLGRYSWRNKSEFEYRGNES</sequence>
<evidence type="ECO:0000256" key="2">
    <source>
        <dbReference type="SAM" id="Phobius"/>
    </source>
</evidence>
<keyword evidence="2" id="KW-1133">Transmembrane helix</keyword>
<dbReference type="AlphaFoldDB" id="A0A9P9AN77"/>
<proteinExistence type="predicted"/>
<evidence type="ECO:0000313" key="3">
    <source>
        <dbReference type="EMBL" id="KAH6887649.1"/>
    </source>
</evidence>
<feature type="region of interest" description="Disordered" evidence="1">
    <location>
        <begin position="1"/>
        <end position="71"/>
    </location>
</feature>
<protein>
    <submittedName>
        <fullName evidence="3">Uncharacterized protein</fullName>
    </submittedName>
</protein>
<dbReference type="Proteomes" id="UP000777438">
    <property type="component" value="Unassembled WGS sequence"/>
</dbReference>
<feature type="compositionally biased region" description="Low complexity" evidence="1">
    <location>
        <begin position="55"/>
        <end position="70"/>
    </location>
</feature>
<reference evidence="3 4" key="1">
    <citation type="journal article" date="2021" name="Nat. Commun.">
        <title>Genetic determinants of endophytism in the Arabidopsis root mycobiome.</title>
        <authorList>
            <person name="Mesny F."/>
            <person name="Miyauchi S."/>
            <person name="Thiergart T."/>
            <person name="Pickel B."/>
            <person name="Atanasova L."/>
            <person name="Karlsson M."/>
            <person name="Huettel B."/>
            <person name="Barry K.W."/>
            <person name="Haridas S."/>
            <person name="Chen C."/>
            <person name="Bauer D."/>
            <person name="Andreopoulos W."/>
            <person name="Pangilinan J."/>
            <person name="LaButti K."/>
            <person name="Riley R."/>
            <person name="Lipzen A."/>
            <person name="Clum A."/>
            <person name="Drula E."/>
            <person name="Henrissat B."/>
            <person name="Kohler A."/>
            <person name="Grigoriev I.V."/>
            <person name="Martin F.M."/>
            <person name="Hacquard S."/>
        </authorList>
    </citation>
    <scope>NUCLEOTIDE SEQUENCE [LARGE SCALE GENOMIC DNA]</scope>
    <source>
        <strain evidence="3 4">MPI-CAGE-CH-0241</strain>
    </source>
</reference>
<keyword evidence="2" id="KW-0472">Membrane</keyword>
<feature type="transmembrane region" description="Helical" evidence="2">
    <location>
        <begin position="139"/>
        <end position="159"/>
    </location>
</feature>
<feature type="transmembrane region" description="Helical" evidence="2">
    <location>
        <begin position="237"/>
        <end position="257"/>
    </location>
</feature>
<dbReference type="OrthoDB" id="5322539at2759"/>
<gene>
    <name evidence="3" type="ORF">B0T10DRAFT_490145</name>
</gene>
<dbReference type="EMBL" id="JAGPYM010000014">
    <property type="protein sequence ID" value="KAH6887649.1"/>
    <property type="molecule type" value="Genomic_DNA"/>
</dbReference>